<comment type="caution">
    <text evidence="8">The sequence shown here is derived from an EMBL/GenBank/DDBJ whole genome shotgun (WGS) entry which is preliminary data.</text>
</comment>
<dbReference type="CDD" id="cd00009">
    <property type="entry name" value="AAA"/>
    <property type="match status" value="1"/>
</dbReference>
<dbReference type="Gene3D" id="1.10.8.60">
    <property type="match status" value="1"/>
</dbReference>
<dbReference type="SUPFAM" id="SSF52540">
    <property type="entry name" value="P-loop containing nucleoside triphosphate hydrolases"/>
    <property type="match status" value="1"/>
</dbReference>
<keyword evidence="3" id="KW-0805">Transcription regulation</keyword>
<dbReference type="InterPro" id="IPR025944">
    <property type="entry name" value="Sigma_54_int_dom_CS"/>
</dbReference>
<dbReference type="InterPro" id="IPR027417">
    <property type="entry name" value="P-loop_NTPase"/>
</dbReference>
<evidence type="ECO:0000313" key="9">
    <source>
        <dbReference type="Proteomes" id="UP001253595"/>
    </source>
</evidence>
<dbReference type="SUPFAM" id="SSF46689">
    <property type="entry name" value="Homeodomain-like"/>
    <property type="match status" value="1"/>
</dbReference>
<dbReference type="Gene3D" id="3.40.50.300">
    <property type="entry name" value="P-loop containing nucleotide triphosphate hydrolases"/>
    <property type="match status" value="1"/>
</dbReference>
<dbReference type="InterPro" id="IPR025662">
    <property type="entry name" value="Sigma_54_int_dom_ATP-bd_1"/>
</dbReference>
<keyword evidence="5" id="KW-0804">Transcription</keyword>
<dbReference type="InterPro" id="IPR025943">
    <property type="entry name" value="Sigma_54_int_dom_ATP-bd_2"/>
</dbReference>
<protein>
    <submittedName>
        <fullName evidence="8">DNA-binding NtrC family response regulator</fullName>
    </submittedName>
</protein>
<keyword evidence="2" id="KW-0067">ATP-binding</keyword>
<feature type="region of interest" description="Disordered" evidence="6">
    <location>
        <begin position="305"/>
        <end position="331"/>
    </location>
</feature>
<dbReference type="PROSITE" id="PS00676">
    <property type="entry name" value="SIGMA54_INTERACT_2"/>
    <property type="match status" value="1"/>
</dbReference>
<keyword evidence="1" id="KW-0547">Nucleotide-binding</keyword>
<evidence type="ECO:0000256" key="4">
    <source>
        <dbReference type="ARBA" id="ARBA00023125"/>
    </source>
</evidence>
<evidence type="ECO:0000259" key="7">
    <source>
        <dbReference type="PROSITE" id="PS50045"/>
    </source>
</evidence>
<dbReference type="Pfam" id="PF25601">
    <property type="entry name" value="AAA_lid_14"/>
    <property type="match status" value="1"/>
</dbReference>
<feature type="domain" description="Sigma-54 factor interaction" evidence="7">
    <location>
        <begin position="28"/>
        <end position="256"/>
    </location>
</feature>
<dbReference type="PROSITE" id="PS50045">
    <property type="entry name" value="SIGMA54_INTERACT_4"/>
    <property type="match status" value="1"/>
</dbReference>
<proteinExistence type="predicted"/>
<gene>
    <name evidence="8" type="ORF">J2X05_002064</name>
</gene>
<dbReference type="InterPro" id="IPR058031">
    <property type="entry name" value="AAA_lid_NorR"/>
</dbReference>
<dbReference type="SMART" id="SM00382">
    <property type="entry name" value="AAA"/>
    <property type="match status" value="1"/>
</dbReference>
<dbReference type="EMBL" id="JAVDVX010000003">
    <property type="protein sequence ID" value="MDR7090042.1"/>
    <property type="molecule type" value="Genomic_DNA"/>
</dbReference>
<evidence type="ECO:0000256" key="1">
    <source>
        <dbReference type="ARBA" id="ARBA00022741"/>
    </source>
</evidence>
<sequence>MIQENKQPVLLSLEGGNAQPLSVRAKALVFSDPISATLLEYIERIAPSDAPVLIGGETGTGKELVARHIHLLSGRKGPFLAVNCGAISDQLAESELFGHEAGSFTGAVGKREGWFEAANEGTLFLDEIGDLPLPLQVKLLRVLQEKEVVRIGSRKSIPVNVRLVVATNVDLDYAVSAGHFRRDLLYRINIAQVKLPPLRERPGDVLPLAEHFLKTYSQRMGYRQPQFSAGAVELLLTYSWPGNIRELENVVHFALLVSSGDKIEPAHLKVTGGWNTGTQHQQVPQPVHQPLHSANTQAHTFNHSGFAAQQGPLNGSDNNSGNGSGNSDDPMTAIAKQLRRLFAEQGDSDHFDKLESLIVHEAFAHVRSNQVHGAALLGISRNVMRTLLKRHGLLADAGFTRAGDNSDQEDQLQNLNPSFAG</sequence>
<dbReference type="InterPro" id="IPR002078">
    <property type="entry name" value="Sigma_54_int"/>
</dbReference>
<dbReference type="PANTHER" id="PTHR32071:SF21">
    <property type="entry name" value="TRANSCRIPTIONAL REGULATORY PROTEIN FLGR"/>
    <property type="match status" value="1"/>
</dbReference>
<keyword evidence="9" id="KW-1185">Reference proteome</keyword>
<reference evidence="8 9" key="1">
    <citation type="submission" date="2023-07" db="EMBL/GenBank/DDBJ databases">
        <title>Sorghum-associated microbial communities from plants grown in Nebraska, USA.</title>
        <authorList>
            <person name="Schachtman D."/>
        </authorList>
    </citation>
    <scope>NUCLEOTIDE SEQUENCE [LARGE SCALE GENOMIC DNA]</scope>
    <source>
        <strain evidence="8 9">BE190</strain>
    </source>
</reference>
<dbReference type="Proteomes" id="UP001253595">
    <property type="component" value="Unassembled WGS sequence"/>
</dbReference>
<evidence type="ECO:0000256" key="6">
    <source>
        <dbReference type="SAM" id="MobiDB-lite"/>
    </source>
</evidence>
<dbReference type="RefSeq" id="WP_310072050.1">
    <property type="nucleotide sequence ID" value="NZ_JAVDVX010000003.1"/>
</dbReference>
<accession>A0ABU1UXW7</accession>
<evidence type="ECO:0000256" key="5">
    <source>
        <dbReference type="ARBA" id="ARBA00023163"/>
    </source>
</evidence>
<name>A0ABU1UXW7_9GAMM</name>
<dbReference type="PROSITE" id="PS00688">
    <property type="entry name" value="SIGMA54_INTERACT_3"/>
    <property type="match status" value="1"/>
</dbReference>
<keyword evidence="4 8" id="KW-0238">DNA-binding</keyword>
<organism evidence="8 9">
    <name type="scientific">Cellvibrio fibrivorans</name>
    <dbReference type="NCBI Taxonomy" id="126350"/>
    <lineage>
        <taxon>Bacteria</taxon>
        <taxon>Pseudomonadati</taxon>
        <taxon>Pseudomonadota</taxon>
        <taxon>Gammaproteobacteria</taxon>
        <taxon>Cellvibrionales</taxon>
        <taxon>Cellvibrionaceae</taxon>
        <taxon>Cellvibrio</taxon>
    </lineage>
</organism>
<dbReference type="PROSITE" id="PS00675">
    <property type="entry name" value="SIGMA54_INTERACT_1"/>
    <property type="match status" value="1"/>
</dbReference>
<dbReference type="Pfam" id="PF00158">
    <property type="entry name" value="Sigma54_activat"/>
    <property type="match status" value="1"/>
</dbReference>
<evidence type="ECO:0000313" key="8">
    <source>
        <dbReference type="EMBL" id="MDR7090042.1"/>
    </source>
</evidence>
<feature type="compositionally biased region" description="Low complexity" evidence="6">
    <location>
        <begin position="314"/>
        <end position="329"/>
    </location>
</feature>
<dbReference type="GO" id="GO:0003677">
    <property type="term" value="F:DNA binding"/>
    <property type="evidence" value="ECO:0007669"/>
    <property type="project" value="UniProtKB-KW"/>
</dbReference>
<evidence type="ECO:0000256" key="2">
    <source>
        <dbReference type="ARBA" id="ARBA00022840"/>
    </source>
</evidence>
<dbReference type="InterPro" id="IPR009057">
    <property type="entry name" value="Homeodomain-like_sf"/>
</dbReference>
<dbReference type="PANTHER" id="PTHR32071">
    <property type="entry name" value="TRANSCRIPTIONAL REGULATORY PROTEIN"/>
    <property type="match status" value="1"/>
</dbReference>
<dbReference type="InterPro" id="IPR003593">
    <property type="entry name" value="AAA+_ATPase"/>
</dbReference>
<evidence type="ECO:0000256" key="3">
    <source>
        <dbReference type="ARBA" id="ARBA00023015"/>
    </source>
</evidence>